<feature type="transmembrane region" description="Helical" evidence="6">
    <location>
        <begin position="263"/>
        <end position="284"/>
    </location>
</feature>
<organism evidence="7 8">
    <name type="scientific">Pendulispora rubella</name>
    <dbReference type="NCBI Taxonomy" id="2741070"/>
    <lineage>
        <taxon>Bacteria</taxon>
        <taxon>Pseudomonadati</taxon>
        <taxon>Myxococcota</taxon>
        <taxon>Myxococcia</taxon>
        <taxon>Myxococcales</taxon>
        <taxon>Sorangiineae</taxon>
        <taxon>Pendulisporaceae</taxon>
        <taxon>Pendulispora</taxon>
    </lineage>
</organism>
<name>A0ABZ2L2Y8_9BACT</name>
<feature type="transmembrane region" description="Helical" evidence="6">
    <location>
        <begin position="104"/>
        <end position="121"/>
    </location>
</feature>
<proteinExistence type="predicted"/>
<dbReference type="CDD" id="cd06173">
    <property type="entry name" value="MFS_MefA_like"/>
    <property type="match status" value="1"/>
</dbReference>
<dbReference type="Pfam" id="PF07690">
    <property type="entry name" value="MFS_1"/>
    <property type="match status" value="1"/>
</dbReference>
<feature type="transmembrane region" description="Helical" evidence="6">
    <location>
        <begin position="235"/>
        <end position="257"/>
    </location>
</feature>
<feature type="transmembrane region" description="Helical" evidence="6">
    <location>
        <begin position="320"/>
        <end position="345"/>
    </location>
</feature>
<keyword evidence="5 6" id="KW-0472">Membrane</keyword>
<dbReference type="PANTHER" id="PTHR23513">
    <property type="entry name" value="INTEGRAL MEMBRANE EFFLUX PROTEIN-RELATED"/>
    <property type="match status" value="1"/>
</dbReference>
<dbReference type="PANTHER" id="PTHR23513:SF11">
    <property type="entry name" value="STAPHYLOFERRIN A TRANSPORTER"/>
    <property type="match status" value="1"/>
</dbReference>
<evidence type="ECO:0000256" key="3">
    <source>
        <dbReference type="ARBA" id="ARBA00022692"/>
    </source>
</evidence>
<evidence type="ECO:0000256" key="4">
    <source>
        <dbReference type="ARBA" id="ARBA00022989"/>
    </source>
</evidence>
<evidence type="ECO:0000256" key="1">
    <source>
        <dbReference type="ARBA" id="ARBA00004651"/>
    </source>
</evidence>
<keyword evidence="2" id="KW-1003">Cell membrane</keyword>
<sequence length="420" mass="44445">MIRFLRDNPAFARLWAGQLLCQSSTRMFQIAIMWWVVGHAGSRPGLTGGLLLLAGVVPSIVLVNRIGRTVEKAPFRSLLLRCDFFAVAVSGVFGVLALIGQANIPLLFVVALLLATFQAFYDPALNRATPLLVDARSLEQAVAFRASTQSVANFTGAVVGAIVIGELGLGGMALLNAAGYAASFAFNRMLPRAEPEQPAAGEPPAEGGQPVVATDAPKEEGAWRSLRHFPDIRQLLFAFAVLNFFGMPTLIVLPTYVKWTLGGTANTLAMVEACLWLGLIAGTFGANKIPVAGKKAVGLSALCMALMGVSILVAGIAINTVIYCAVLIVYSAALGISNVKMVAWFQTNVPDSHKGRFFAAMQAVCTAAAPLAYAVFGQGLDTIGPPRACIVQAIGILLVSIWIYSISRRASLRPTETQLA</sequence>
<dbReference type="Gene3D" id="1.20.1250.20">
    <property type="entry name" value="MFS general substrate transporter like domains"/>
    <property type="match status" value="1"/>
</dbReference>
<evidence type="ECO:0000256" key="6">
    <source>
        <dbReference type="SAM" id="Phobius"/>
    </source>
</evidence>
<evidence type="ECO:0000313" key="7">
    <source>
        <dbReference type="EMBL" id="WXB05304.1"/>
    </source>
</evidence>
<gene>
    <name evidence="7" type="ORF">LVJ94_51460</name>
</gene>
<feature type="transmembrane region" description="Helical" evidence="6">
    <location>
        <begin position="48"/>
        <end position="66"/>
    </location>
</feature>
<dbReference type="RefSeq" id="WP_394834948.1">
    <property type="nucleotide sequence ID" value="NZ_CP089929.1"/>
</dbReference>
<keyword evidence="8" id="KW-1185">Reference proteome</keyword>
<dbReference type="SUPFAM" id="SSF103473">
    <property type="entry name" value="MFS general substrate transporter"/>
    <property type="match status" value="1"/>
</dbReference>
<feature type="transmembrane region" description="Helical" evidence="6">
    <location>
        <begin position="296"/>
        <end position="314"/>
    </location>
</feature>
<dbReference type="InterPro" id="IPR011701">
    <property type="entry name" value="MFS"/>
</dbReference>
<protein>
    <submittedName>
        <fullName evidence="7">MFS transporter</fullName>
    </submittedName>
</protein>
<evidence type="ECO:0000313" key="8">
    <source>
        <dbReference type="Proteomes" id="UP001374803"/>
    </source>
</evidence>
<comment type="subcellular location">
    <subcellularLocation>
        <location evidence="1">Cell membrane</location>
        <topology evidence="1">Multi-pass membrane protein</topology>
    </subcellularLocation>
</comment>
<accession>A0ABZ2L2Y8</accession>
<evidence type="ECO:0000256" key="5">
    <source>
        <dbReference type="ARBA" id="ARBA00023136"/>
    </source>
</evidence>
<dbReference type="InterPro" id="IPR036259">
    <property type="entry name" value="MFS_trans_sf"/>
</dbReference>
<feature type="transmembrane region" description="Helical" evidence="6">
    <location>
        <begin position="388"/>
        <end position="406"/>
    </location>
</feature>
<dbReference type="EMBL" id="CP089983">
    <property type="protein sequence ID" value="WXB05304.1"/>
    <property type="molecule type" value="Genomic_DNA"/>
</dbReference>
<feature type="transmembrane region" description="Helical" evidence="6">
    <location>
        <begin position="357"/>
        <end position="376"/>
    </location>
</feature>
<dbReference type="Proteomes" id="UP001374803">
    <property type="component" value="Chromosome"/>
</dbReference>
<evidence type="ECO:0000256" key="2">
    <source>
        <dbReference type="ARBA" id="ARBA00022475"/>
    </source>
</evidence>
<keyword evidence="3 6" id="KW-0812">Transmembrane</keyword>
<keyword evidence="4 6" id="KW-1133">Transmembrane helix</keyword>
<reference evidence="7" key="1">
    <citation type="submission" date="2021-12" db="EMBL/GenBank/DDBJ databases">
        <title>Discovery of the Pendulisporaceae a myxobacterial family with distinct sporulation behavior and unique specialized metabolism.</title>
        <authorList>
            <person name="Garcia R."/>
            <person name="Popoff A."/>
            <person name="Bader C.D."/>
            <person name="Loehr J."/>
            <person name="Walesch S."/>
            <person name="Walt C."/>
            <person name="Boldt J."/>
            <person name="Bunk B."/>
            <person name="Haeckl F.J.F.P.J."/>
            <person name="Gunesch A.P."/>
            <person name="Birkelbach J."/>
            <person name="Nuebel U."/>
            <person name="Pietschmann T."/>
            <person name="Bach T."/>
            <person name="Mueller R."/>
        </authorList>
    </citation>
    <scope>NUCLEOTIDE SEQUENCE</scope>
    <source>
        <strain evidence="7">MSr11367</strain>
    </source>
</reference>